<gene>
    <name evidence="1" type="ORF">KQY15_17105</name>
</gene>
<accession>A0ABS6MPR9</accession>
<keyword evidence="2" id="KW-1185">Reference proteome</keyword>
<evidence type="ECO:0000313" key="2">
    <source>
        <dbReference type="Proteomes" id="UP000704611"/>
    </source>
</evidence>
<evidence type="ECO:0000313" key="1">
    <source>
        <dbReference type="EMBL" id="MBV2130818.1"/>
    </source>
</evidence>
<sequence length="116" mass="12752">MTTLNQIDIGNVLQEALASAKNAAKDSWPAVSELADNIARSILIDLEYVARQKVLGQIDEYGAKIFLEDQRMVARARLRSLAIVTLQLAEDIINAMLRVFNAAAQKALGWLLFPVG</sequence>
<organism evidence="1 2">
    <name type="scientific">Arsukibacterium indicum</name>
    <dbReference type="NCBI Taxonomy" id="2848612"/>
    <lineage>
        <taxon>Bacteria</taxon>
        <taxon>Pseudomonadati</taxon>
        <taxon>Pseudomonadota</taxon>
        <taxon>Gammaproteobacteria</taxon>
        <taxon>Chromatiales</taxon>
        <taxon>Chromatiaceae</taxon>
        <taxon>Arsukibacterium</taxon>
    </lineage>
</organism>
<proteinExistence type="predicted"/>
<comment type="caution">
    <text evidence="1">The sequence shown here is derived from an EMBL/GenBank/DDBJ whole genome shotgun (WGS) entry which is preliminary data.</text>
</comment>
<dbReference type="RefSeq" id="WP_217671124.1">
    <property type="nucleotide sequence ID" value="NZ_JAHRID010000009.1"/>
</dbReference>
<reference evidence="1 2" key="1">
    <citation type="submission" date="2021-06" db="EMBL/GenBank/DDBJ databases">
        <title>Rheinheimera indica sp. nov., isolated from deep-sea sediment.</title>
        <authorList>
            <person name="Wang Z."/>
            <person name="Zhang X.-Y."/>
        </authorList>
    </citation>
    <scope>NUCLEOTIDE SEQUENCE [LARGE SCALE GENOMIC DNA]</scope>
    <source>
        <strain evidence="1 2">SM2107</strain>
    </source>
</reference>
<protein>
    <submittedName>
        <fullName evidence="1">Uncharacterized protein</fullName>
    </submittedName>
</protein>
<dbReference type="EMBL" id="JAHRID010000009">
    <property type="protein sequence ID" value="MBV2130818.1"/>
    <property type="molecule type" value="Genomic_DNA"/>
</dbReference>
<name>A0ABS6MPR9_9GAMM</name>
<dbReference type="Proteomes" id="UP000704611">
    <property type="component" value="Unassembled WGS sequence"/>
</dbReference>